<dbReference type="SMART" id="SM00248">
    <property type="entry name" value="ANK"/>
    <property type="match status" value="10"/>
</dbReference>
<dbReference type="AlphaFoldDB" id="A0A8K1FBR3"/>
<feature type="repeat" description="ANK" evidence="6">
    <location>
        <begin position="511"/>
        <end position="543"/>
    </location>
</feature>
<dbReference type="GO" id="GO:0045944">
    <property type="term" value="P:positive regulation of transcription by RNA polymerase II"/>
    <property type="evidence" value="ECO:0007669"/>
    <property type="project" value="TreeGrafter"/>
</dbReference>
<dbReference type="SMART" id="SM00064">
    <property type="entry name" value="FYVE"/>
    <property type="match status" value="1"/>
</dbReference>
<dbReference type="OrthoDB" id="2306477at2759"/>
<dbReference type="InterPro" id="IPR002110">
    <property type="entry name" value="Ankyrin_rpt"/>
</dbReference>
<reference evidence="11" key="1">
    <citation type="submission" date="2019-03" db="EMBL/GenBank/DDBJ databases">
        <title>Long read genome sequence of the mycoparasitic Pythium oligandrum ATCC 38472 isolated from sugarbeet rhizosphere.</title>
        <authorList>
            <person name="Gaulin E."/>
        </authorList>
    </citation>
    <scope>NUCLEOTIDE SEQUENCE</scope>
    <source>
        <strain evidence="11">ATCC 38472_TT</strain>
    </source>
</reference>
<evidence type="ECO:0000313" key="11">
    <source>
        <dbReference type="EMBL" id="TMW55094.1"/>
    </source>
</evidence>
<keyword evidence="4" id="KW-0862">Zinc</keyword>
<keyword evidence="12" id="KW-1185">Reference proteome</keyword>
<dbReference type="InterPro" id="IPR000210">
    <property type="entry name" value="BTB/POZ_dom"/>
</dbReference>
<dbReference type="EMBL" id="SPLM01000149">
    <property type="protein sequence ID" value="TMW55094.1"/>
    <property type="molecule type" value="Genomic_DNA"/>
</dbReference>
<evidence type="ECO:0008006" key="13">
    <source>
        <dbReference type="Google" id="ProtNLM"/>
    </source>
</evidence>
<dbReference type="PROSITE" id="PS50297">
    <property type="entry name" value="ANK_REP_REGION"/>
    <property type="match status" value="4"/>
</dbReference>
<dbReference type="Pfam" id="PF00651">
    <property type="entry name" value="BTB"/>
    <property type="match status" value="1"/>
</dbReference>
<evidence type="ECO:0000256" key="6">
    <source>
        <dbReference type="PROSITE-ProRule" id="PRU00023"/>
    </source>
</evidence>
<comment type="caution">
    <text evidence="11">The sequence shown here is derived from an EMBL/GenBank/DDBJ whole genome shotgun (WGS) entry which is preliminary data.</text>
</comment>
<dbReference type="InterPro" id="IPR013083">
    <property type="entry name" value="Znf_RING/FYVE/PHD"/>
</dbReference>
<evidence type="ECO:0000256" key="1">
    <source>
        <dbReference type="ARBA" id="ARBA00022723"/>
    </source>
</evidence>
<dbReference type="PRINTS" id="PR01415">
    <property type="entry name" value="ANKYRIN"/>
</dbReference>
<dbReference type="PROSITE" id="PS50178">
    <property type="entry name" value="ZF_FYVE"/>
    <property type="match status" value="1"/>
</dbReference>
<dbReference type="PROSITE" id="PS50097">
    <property type="entry name" value="BTB"/>
    <property type="match status" value="1"/>
</dbReference>
<evidence type="ECO:0000256" key="8">
    <source>
        <dbReference type="SAM" id="MobiDB-lite"/>
    </source>
</evidence>
<accession>A0A8K1FBR3</accession>
<dbReference type="InterPro" id="IPR036770">
    <property type="entry name" value="Ankyrin_rpt-contain_sf"/>
</dbReference>
<dbReference type="PROSITE" id="PS50088">
    <property type="entry name" value="ANK_REPEAT"/>
    <property type="match status" value="4"/>
</dbReference>
<evidence type="ECO:0000259" key="10">
    <source>
        <dbReference type="PROSITE" id="PS50178"/>
    </source>
</evidence>
<dbReference type="Pfam" id="PF01363">
    <property type="entry name" value="FYVE"/>
    <property type="match status" value="1"/>
</dbReference>
<feature type="domain" description="FYVE-type" evidence="10">
    <location>
        <begin position="753"/>
        <end position="813"/>
    </location>
</feature>
<evidence type="ECO:0000259" key="9">
    <source>
        <dbReference type="PROSITE" id="PS50097"/>
    </source>
</evidence>
<feature type="region of interest" description="Disordered" evidence="8">
    <location>
        <begin position="239"/>
        <end position="275"/>
    </location>
</feature>
<evidence type="ECO:0000313" key="12">
    <source>
        <dbReference type="Proteomes" id="UP000794436"/>
    </source>
</evidence>
<dbReference type="SUPFAM" id="SSF48403">
    <property type="entry name" value="Ankyrin repeat"/>
    <property type="match status" value="2"/>
</dbReference>
<evidence type="ECO:0000256" key="2">
    <source>
        <dbReference type="ARBA" id="ARBA00022737"/>
    </source>
</evidence>
<dbReference type="Gene3D" id="3.30.710.10">
    <property type="entry name" value="Potassium Channel Kv1.1, Chain A"/>
    <property type="match status" value="1"/>
</dbReference>
<sequence length="818" mass="90322">MAKDDDTVDAVATEETHALSEAVDGLEVKTDKASDVHQALMEDMRGLRHLYANVHLSDVLFVFPNENAKAAVDDGEERDAPSSSSPEQHLLPAHRIVLALRSGAFHTAFLRSKSSQVPAQVRFPIKIIIEDTSFLVFSTLIKFLYTNEIALEPVDRASRVKTDEREQFWKELLRAAYVYLVPSLVEICVQQLMQVVNAKAKEQDAITTADGEAVDMRYLRRVLDILVFTDGILATKSNDAHRRTSVQASETNGAASPRRNGSHAADFGAPRSNRDSTSSCDIDRCSQRVQQLQSLCLSKLERTTDAQFEPLIRSEAGKQCSTERLCSILKHRSRVPLVVAVRYQLARAVNELLRMCEPLDKTDDVEKDLPLVAALKTGNDSIIRRLLVDADAPFFLLTDKIPIFFLACASGNLLHCQILVDHKPENVNLISPLEDGDKEILHEYGRRQTPLHVASSKGHFKIVELLLNNQAASNLQDEEGNTALHLAANIETAEVLLRNSHRTNPNIPNRRGQTPFHVAAANGNVGVVDLLIRNGADQDIVDDQGQNAFHLAAANGHTAVALVLLHSNDEPQQSLALTKKPSSEQDGEDSRVEDGVNGVDIQESRPLFNINQEDMKGNTALHHAAMSPSERCQKMLQLLLENGADPNRSNWFGYTPLHLFCSHQNGPASVVDVFIEHNVNIRLQSLDGSTPLHLAVGRASKDVAVSLVIAGAHVHLQDAAGRSVVDLAESTNQGVMLVPVLRNLSVPPEWVPDDQVAECSSCHAVFRMAMRKHHCRHCGRIICYNCSSNKIAIPKFQLVKPARVCDTCHDVLSFRRLL</sequence>
<gene>
    <name evidence="11" type="ORF">Poli38472_013856</name>
</gene>
<organism evidence="11 12">
    <name type="scientific">Pythium oligandrum</name>
    <name type="common">Mycoparasitic fungus</name>
    <dbReference type="NCBI Taxonomy" id="41045"/>
    <lineage>
        <taxon>Eukaryota</taxon>
        <taxon>Sar</taxon>
        <taxon>Stramenopiles</taxon>
        <taxon>Oomycota</taxon>
        <taxon>Peronosporomycetes</taxon>
        <taxon>Pythiales</taxon>
        <taxon>Pythiaceae</taxon>
        <taxon>Pythium</taxon>
    </lineage>
</organism>
<protein>
    <recommendedName>
        <fullName evidence="13">Ankyrin repeat and FYVE domain-containing protein 1</fullName>
    </recommendedName>
</protein>
<dbReference type="SUPFAM" id="SSF54695">
    <property type="entry name" value="POZ domain"/>
    <property type="match status" value="1"/>
</dbReference>
<dbReference type="Pfam" id="PF13857">
    <property type="entry name" value="Ank_5"/>
    <property type="match status" value="1"/>
</dbReference>
<keyword evidence="3 7" id="KW-0863">Zinc-finger</keyword>
<evidence type="ECO:0000256" key="4">
    <source>
        <dbReference type="ARBA" id="ARBA00022833"/>
    </source>
</evidence>
<dbReference type="InterPro" id="IPR011333">
    <property type="entry name" value="SKP1/BTB/POZ_sf"/>
</dbReference>
<keyword evidence="5 6" id="KW-0040">ANK repeat</keyword>
<feature type="region of interest" description="Disordered" evidence="8">
    <location>
        <begin position="575"/>
        <end position="597"/>
    </location>
</feature>
<dbReference type="InterPro" id="IPR017455">
    <property type="entry name" value="Znf_FYVE-rel"/>
</dbReference>
<evidence type="ECO:0000256" key="7">
    <source>
        <dbReference type="PROSITE-ProRule" id="PRU00091"/>
    </source>
</evidence>
<feature type="repeat" description="ANK" evidence="6">
    <location>
        <begin position="687"/>
        <end position="719"/>
    </location>
</feature>
<evidence type="ECO:0000256" key="5">
    <source>
        <dbReference type="ARBA" id="ARBA00023043"/>
    </source>
</evidence>
<dbReference type="PANTHER" id="PTHR24193">
    <property type="entry name" value="ANKYRIN REPEAT PROTEIN"/>
    <property type="match status" value="1"/>
</dbReference>
<feature type="repeat" description="ANK" evidence="6">
    <location>
        <begin position="616"/>
        <end position="651"/>
    </location>
</feature>
<dbReference type="Gene3D" id="1.25.40.20">
    <property type="entry name" value="Ankyrin repeat-containing domain"/>
    <property type="match status" value="3"/>
</dbReference>
<keyword evidence="2" id="KW-0677">Repeat</keyword>
<dbReference type="InterPro" id="IPR000306">
    <property type="entry name" value="Znf_FYVE"/>
</dbReference>
<dbReference type="GO" id="GO:0008270">
    <property type="term" value="F:zinc ion binding"/>
    <property type="evidence" value="ECO:0007669"/>
    <property type="project" value="UniProtKB-KW"/>
</dbReference>
<feature type="compositionally biased region" description="Polar residues" evidence="8">
    <location>
        <begin position="245"/>
        <end position="254"/>
    </location>
</feature>
<feature type="repeat" description="ANK" evidence="6">
    <location>
        <begin position="446"/>
        <end position="478"/>
    </location>
</feature>
<dbReference type="SUPFAM" id="SSF57903">
    <property type="entry name" value="FYVE/PHD zinc finger"/>
    <property type="match status" value="1"/>
</dbReference>
<feature type="domain" description="BTB" evidence="9">
    <location>
        <begin position="78"/>
        <end position="153"/>
    </location>
</feature>
<dbReference type="PANTHER" id="PTHR24193:SF121">
    <property type="entry name" value="ADA2A-CONTAINING COMPLEX COMPONENT 3, ISOFORM D"/>
    <property type="match status" value="1"/>
</dbReference>
<proteinExistence type="predicted"/>
<dbReference type="SMART" id="SM00225">
    <property type="entry name" value="BTB"/>
    <property type="match status" value="1"/>
</dbReference>
<dbReference type="GO" id="GO:0005634">
    <property type="term" value="C:nucleus"/>
    <property type="evidence" value="ECO:0007669"/>
    <property type="project" value="TreeGrafter"/>
</dbReference>
<dbReference type="Pfam" id="PF12796">
    <property type="entry name" value="Ank_2"/>
    <property type="match status" value="2"/>
</dbReference>
<keyword evidence="1" id="KW-0479">Metal-binding</keyword>
<dbReference type="InterPro" id="IPR011011">
    <property type="entry name" value="Znf_FYVE_PHD"/>
</dbReference>
<dbReference type="Gene3D" id="3.30.40.10">
    <property type="entry name" value="Zinc/RING finger domain, C3HC4 (zinc finger)"/>
    <property type="match status" value="1"/>
</dbReference>
<name>A0A8K1FBR3_PYTOL</name>
<evidence type="ECO:0000256" key="3">
    <source>
        <dbReference type="ARBA" id="ARBA00022771"/>
    </source>
</evidence>
<dbReference type="InterPro" id="IPR050663">
    <property type="entry name" value="Ankyrin-SOCS_Box"/>
</dbReference>
<dbReference type="GO" id="GO:0000976">
    <property type="term" value="F:transcription cis-regulatory region binding"/>
    <property type="evidence" value="ECO:0007669"/>
    <property type="project" value="TreeGrafter"/>
</dbReference>
<dbReference type="Proteomes" id="UP000794436">
    <property type="component" value="Unassembled WGS sequence"/>
</dbReference>